<dbReference type="EMBL" id="JAWDGP010001332">
    <property type="protein sequence ID" value="KAK3792741.1"/>
    <property type="molecule type" value="Genomic_DNA"/>
</dbReference>
<organism evidence="1 2">
    <name type="scientific">Elysia crispata</name>
    <name type="common">lettuce slug</name>
    <dbReference type="NCBI Taxonomy" id="231223"/>
    <lineage>
        <taxon>Eukaryota</taxon>
        <taxon>Metazoa</taxon>
        <taxon>Spiralia</taxon>
        <taxon>Lophotrochozoa</taxon>
        <taxon>Mollusca</taxon>
        <taxon>Gastropoda</taxon>
        <taxon>Heterobranchia</taxon>
        <taxon>Euthyneura</taxon>
        <taxon>Panpulmonata</taxon>
        <taxon>Sacoglossa</taxon>
        <taxon>Placobranchoidea</taxon>
        <taxon>Plakobranchidae</taxon>
        <taxon>Elysia</taxon>
    </lineage>
</organism>
<comment type="caution">
    <text evidence="1">The sequence shown here is derived from an EMBL/GenBank/DDBJ whole genome shotgun (WGS) entry which is preliminary data.</text>
</comment>
<keyword evidence="2" id="KW-1185">Reference proteome</keyword>
<proteinExistence type="predicted"/>
<evidence type="ECO:0000313" key="2">
    <source>
        <dbReference type="Proteomes" id="UP001283361"/>
    </source>
</evidence>
<gene>
    <name evidence="1" type="ORF">RRG08_023074</name>
</gene>
<protein>
    <submittedName>
        <fullName evidence="1">Uncharacterized protein</fullName>
    </submittedName>
</protein>
<evidence type="ECO:0000313" key="1">
    <source>
        <dbReference type="EMBL" id="KAK3792741.1"/>
    </source>
</evidence>
<name>A0AAE1ASY0_9GAST</name>
<dbReference type="AlphaFoldDB" id="A0AAE1ASY0"/>
<accession>A0AAE1ASY0</accession>
<dbReference type="Proteomes" id="UP001283361">
    <property type="component" value="Unassembled WGS sequence"/>
</dbReference>
<sequence length="226" mass="24517">MRSPQLCWEWAFSVGPPDFGLSSSHLILAQTIDSRLSVFGENNQNGKGLSMVEERGRCPHRFIKNDEDVTVRGAVGEVMSGVQAGPLTYHIANLLPLSLCVSLSRRRAASNSGETVRLRASWGHETQGGSGRDMEGFILVSCGLLSKADDPIASASAAAYFLTSASSRACMSPHPVPCVDLGLISFSTTFLRDVHLDIRVSLPYIKASPNYCKHFCTLRPPLVHTQ</sequence>
<reference evidence="1" key="1">
    <citation type="journal article" date="2023" name="G3 (Bethesda)">
        <title>A reference genome for the long-term kleptoplast-retaining sea slug Elysia crispata morphotype clarki.</title>
        <authorList>
            <person name="Eastman K.E."/>
            <person name="Pendleton A.L."/>
            <person name="Shaikh M.A."/>
            <person name="Suttiyut T."/>
            <person name="Ogas R."/>
            <person name="Tomko P."/>
            <person name="Gavelis G."/>
            <person name="Widhalm J.R."/>
            <person name="Wisecaver J.H."/>
        </authorList>
    </citation>
    <scope>NUCLEOTIDE SEQUENCE</scope>
    <source>
        <strain evidence="1">ECLA1</strain>
    </source>
</reference>